<accession>H5SC76</accession>
<reference evidence="2" key="1">
    <citation type="journal article" date="2005" name="Environ. Microbiol.">
        <title>Genetic and functional properties of uncultivated thermophilic crenarchaeotes from a subsurface gold mine as revealed by analysis of genome fragments.</title>
        <authorList>
            <person name="Nunoura T."/>
            <person name="Hirayama H."/>
            <person name="Takami H."/>
            <person name="Oida H."/>
            <person name="Nishi S."/>
            <person name="Shimamura S."/>
            <person name="Suzuki Y."/>
            <person name="Inagaki F."/>
            <person name="Takai K."/>
            <person name="Nealson K.H."/>
            <person name="Horikoshi K."/>
        </authorList>
    </citation>
    <scope>NUCLEOTIDE SEQUENCE</scope>
</reference>
<sequence length="290" mass="29927">MKHRVWLLVGLVGAVLLGLGYGPLAQQTVSASAVISNLSCRGGVQIVQLGWLQNQTLLATQLFTPPVVIPIETKREFKFELRASPTALLVRGAFIGSQGQATALELTVPVGQETKYECGTILASVAGQQPQPPTGQQPQLPPGLPPLTPGMNPQQLIAALQSAGATVEVQGSQDKPKIGNADDPLVLGALGPGLQAVGYWVSSGTGQLRAAVTYDRPATPVVLWVVGIPALATCFSVPPPGGGLTVFCDRPALFAPFTTFGGGPVPGVVFFVLVIKVGGPTMPFVLSLAG</sequence>
<protein>
    <submittedName>
        <fullName evidence="2">Uncharacterized protein</fullName>
    </submittedName>
</protein>
<evidence type="ECO:0000256" key="1">
    <source>
        <dbReference type="SAM" id="MobiDB-lite"/>
    </source>
</evidence>
<organism evidence="2">
    <name type="scientific">uncultured Acetothermia bacterium</name>
    <dbReference type="NCBI Taxonomy" id="236499"/>
    <lineage>
        <taxon>Bacteria</taxon>
        <taxon>Candidatus Bipolaricaulota</taxon>
        <taxon>environmental samples</taxon>
    </lineage>
</organism>
<name>H5SC76_9BACT</name>
<evidence type="ECO:0000313" key="2">
    <source>
        <dbReference type="EMBL" id="BAL53762.1"/>
    </source>
</evidence>
<reference evidence="2" key="2">
    <citation type="journal article" date="2012" name="PLoS ONE">
        <title>A Deeply Branching Thermophilic Bacterium with an Ancient Acetyl-CoA Pathway Dominates a Subsurface Ecosystem.</title>
        <authorList>
            <person name="Takami H."/>
            <person name="Noguchi H."/>
            <person name="Takaki Y."/>
            <person name="Uchiyama I."/>
            <person name="Toyoda A."/>
            <person name="Nishi S."/>
            <person name="Chee G.-J."/>
            <person name="Arai W."/>
            <person name="Nunoura T."/>
            <person name="Itoh T."/>
            <person name="Hattori M."/>
            <person name="Takai K."/>
        </authorList>
    </citation>
    <scope>NUCLEOTIDE SEQUENCE</scope>
</reference>
<proteinExistence type="predicted"/>
<feature type="region of interest" description="Disordered" evidence="1">
    <location>
        <begin position="126"/>
        <end position="148"/>
    </location>
</feature>
<feature type="compositionally biased region" description="Pro residues" evidence="1">
    <location>
        <begin position="130"/>
        <end position="148"/>
    </location>
</feature>
<gene>
    <name evidence="2" type="ORF">HGMM_F08F07C21</name>
</gene>
<dbReference type="EMBL" id="AP011666">
    <property type="protein sequence ID" value="BAL53762.1"/>
    <property type="molecule type" value="Genomic_DNA"/>
</dbReference>
<dbReference type="AlphaFoldDB" id="H5SC76"/>